<evidence type="ECO:0000256" key="5">
    <source>
        <dbReference type="ARBA" id="ARBA00022692"/>
    </source>
</evidence>
<proteinExistence type="inferred from homology"/>
<evidence type="ECO:0000256" key="8">
    <source>
        <dbReference type="SAM" id="Phobius"/>
    </source>
</evidence>
<keyword evidence="6 8" id="KW-1133">Transmembrane helix</keyword>
<name>A0A1G2T8Y1_9BACT</name>
<keyword evidence="3" id="KW-0813">Transport</keyword>
<keyword evidence="4" id="KW-1003">Cell membrane</keyword>
<dbReference type="GO" id="GO:0005886">
    <property type="term" value="C:plasma membrane"/>
    <property type="evidence" value="ECO:0007669"/>
    <property type="project" value="UniProtKB-SubCell"/>
</dbReference>
<dbReference type="Pfam" id="PF01594">
    <property type="entry name" value="AI-2E_transport"/>
    <property type="match status" value="1"/>
</dbReference>
<feature type="transmembrane region" description="Helical" evidence="8">
    <location>
        <begin position="63"/>
        <end position="89"/>
    </location>
</feature>
<dbReference type="PANTHER" id="PTHR21716:SF53">
    <property type="entry name" value="PERMEASE PERM-RELATED"/>
    <property type="match status" value="1"/>
</dbReference>
<dbReference type="InterPro" id="IPR002549">
    <property type="entry name" value="AI-2E-like"/>
</dbReference>
<evidence type="ECO:0008006" key="11">
    <source>
        <dbReference type="Google" id="ProtNLM"/>
    </source>
</evidence>
<feature type="transmembrane region" description="Helical" evidence="8">
    <location>
        <begin position="7"/>
        <end position="28"/>
    </location>
</feature>
<comment type="subcellular location">
    <subcellularLocation>
        <location evidence="1">Cell membrane</location>
        <topology evidence="1">Multi-pass membrane protein</topology>
    </subcellularLocation>
</comment>
<accession>A0A1G2T8Y1</accession>
<evidence type="ECO:0000313" key="10">
    <source>
        <dbReference type="Proteomes" id="UP000179264"/>
    </source>
</evidence>
<dbReference type="Proteomes" id="UP000179264">
    <property type="component" value="Unassembled WGS sequence"/>
</dbReference>
<reference evidence="9 10" key="1">
    <citation type="journal article" date="2016" name="Nat. Commun.">
        <title>Thousands of microbial genomes shed light on interconnected biogeochemical processes in an aquifer system.</title>
        <authorList>
            <person name="Anantharaman K."/>
            <person name="Brown C.T."/>
            <person name="Hug L.A."/>
            <person name="Sharon I."/>
            <person name="Castelle C.J."/>
            <person name="Probst A.J."/>
            <person name="Thomas B.C."/>
            <person name="Singh A."/>
            <person name="Wilkins M.J."/>
            <person name="Karaoz U."/>
            <person name="Brodie E.L."/>
            <person name="Williams K.H."/>
            <person name="Hubbard S.S."/>
            <person name="Banfield J.F."/>
        </authorList>
    </citation>
    <scope>NUCLEOTIDE SEQUENCE [LARGE SCALE GENOMIC DNA]</scope>
</reference>
<organism evidence="9 10">
    <name type="scientific">Candidatus Zambryskibacteria bacterium RIFCSPHIGHO2_02_38_10.5</name>
    <dbReference type="NCBI Taxonomy" id="1802742"/>
    <lineage>
        <taxon>Bacteria</taxon>
        <taxon>Candidatus Zambryskiibacteriota</taxon>
    </lineage>
</organism>
<sequence length="356" mass="38824">MEHKQETFYISTGSIIKTIVVILLFGVLFLLRDLVLVLLMSIVVASAIEPATQWLCRRRIPRLFSVILIYLIIIACIVGVVFLLLLPLLSESSDFLKNFPTYFNASTVLSNITSNQFLSSQPIVAGLKDGVGLEELIGEINTAISNISSNAFGTIAKVFGGILSFLLMAVLSFYLAVEEDGVGKFLKAITPIKHEKYIVALWKRSQRKIGLWMQGQLVLAIIIGMLVYLGLLIIGVPNALLLATLAAAFEIIPLFGPILASIPAILISFASGGFPLAFLVLGLYVIIHQFENQLIYPLVVKKVVGVSPIVSIVALVAGWQLAGFLGIVLSVPIATVFIEFFDDFEKDKIESQKNNG</sequence>
<dbReference type="EMBL" id="MHVL01000013">
    <property type="protein sequence ID" value="OHA93723.1"/>
    <property type="molecule type" value="Genomic_DNA"/>
</dbReference>
<keyword evidence="7 8" id="KW-0472">Membrane</keyword>
<evidence type="ECO:0000256" key="2">
    <source>
        <dbReference type="ARBA" id="ARBA00009773"/>
    </source>
</evidence>
<feature type="transmembrane region" description="Helical" evidence="8">
    <location>
        <begin position="158"/>
        <end position="177"/>
    </location>
</feature>
<comment type="similarity">
    <text evidence="2">Belongs to the autoinducer-2 exporter (AI-2E) (TC 2.A.86) family.</text>
</comment>
<evidence type="ECO:0000256" key="1">
    <source>
        <dbReference type="ARBA" id="ARBA00004651"/>
    </source>
</evidence>
<feature type="transmembrane region" description="Helical" evidence="8">
    <location>
        <begin position="266"/>
        <end position="287"/>
    </location>
</feature>
<dbReference type="PANTHER" id="PTHR21716">
    <property type="entry name" value="TRANSMEMBRANE PROTEIN"/>
    <property type="match status" value="1"/>
</dbReference>
<keyword evidence="5 8" id="KW-0812">Transmembrane</keyword>
<gene>
    <name evidence="9" type="ORF">A2W58_00705</name>
</gene>
<feature type="transmembrane region" description="Helical" evidence="8">
    <location>
        <begin position="240"/>
        <end position="259"/>
    </location>
</feature>
<dbReference type="AlphaFoldDB" id="A0A1G2T8Y1"/>
<evidence type="ECO:0000256" key="7">
    <source>
        <dbReference type="ARBA" id="ARBA00023136"/>
    </source>
</evidence>
<evidence type="ECO:0000256" key="3">
    <source>
        <dbReference type="ARBA" id="ARBA00022448"/>
    </source>
</evidence>
<evidence type="ECO:0000313" key="9">
    <source>
        <dbReference type="EMBL" id="OHA93723.1"/>
    </source>
</evidence>
<comment type="caution">
    <text evidence="9">The sequence shown here is derived from an EMBL/GenBank/DDBJ whole genome shotgun (WGS) entry which is preliminary data.</text>
</comment>
<feature type="transmembrane region" description="Helical" evidence="8">
    <location>
        <begin position="211"/>
        <end position="234"/>
    </location>
</feature>
<dbReference type="GO" id="GO:0055085">
    <property type="term" value="P:transmembrane transport"/>
    <property type="evidence" value="ECO:0007669"/>
    <property type="project" value="TreeGrafter"/>
</dbReference>
<protein>
    <recommendedName>
        <fullName evidence="11">AI-2E family transporter</fullName>
    </recommendedName>
</protein>
<feature type="transmembrane region" description="Helical" evidence="8">
    <location>
        <begin position="307"/>
        <end position="338"/>
    </location>
</feature>
<feature type="transmembrane region" description="Helical" evidence="8">
    <location>
        <begin position="34"/>
        <end position="51"/>
    </location>
</feature>
<evidence type="ECO:0000256" key="4">
    <source>
        <dbReference type="ARBA" id="ARBA00022475"/>
    </source>
</evidence>
<evidence type="ECO:0000256" key="6">
    <source>
        <dbReference type="ARBA" id="ARBA00022989"/>
    </source>
</evidence>